<comment type="caution">
    <text evidence="3">The sequence shown here is derived from an EMBL/GenBank/DDBJ whole genome shotgun (WGS) entry which is preliminary data.</text>
</comment>
<keyword evidence="1" id="KW-0175">Coiled coil</keyword>
<dbReference type="EMBL" id="MTKO01000046">
    <property type="protein sequence ID" value="RWX46946.1"/>
    <property type="molecule type" value="Genomic_DNA"/>
</dbReference>
<evidence type="ECO:0000313" key="4">
    <source>
        <dbReference type="Proteomes" id="UP000287853"/>
    </source>
</evidence>
<dbReference type="AlphaFoldDB" id="A0A3S3SP07"/>
<keyword evidence="4" id="KW-1185">Reference proteome</keyword>
<dbReference type="Proteomes" id="UP000287853">
    <property type="component" value="Unassembled WGS sequence"/>
</dbReference>
<name>A0A3S3SP07_9BACT</name>
<evidence type="ECO:0000259" key="2">
    <source>
        <dbReference type="Pfam" id="PF13250"/>
    </source>
</evidence>
<evidence type="ECO:0000313" key="3">
    <source>
        <dbReference type="EMBL" id="RWX46946.1"/>
    </source>
</evidence>
<gene>
    <name evidence="3" type="ORF">H206_00259</name>
</gene>
<accession>A0A3S3SP07</accession>
<reference evidence="3 4" key="1">
    <citation type="submission" date="2017-01" db="EMBL/GenBank/DDBJ databases">
        <title>The cable genome- insights into the physiology and evolution of filamentous bacteria capable of sulfide oxidation via long distance electron transfer.</title>
        <authorList>
            <person name="Schreiber L."/>
            <person name="Bjerg J.T."/>
            <person name="Boggild A."/>
            <person name="Van De Vossenberg J."/>
            <person name="Meysman F."/>
            <person name="Nielsen L.P."/>
            <person name="Schramm A."/>
            <person name="Kjeldsen K.U."/>
        </authorList>
    </citation>
    <scope>NUCLEOTIDE SEQUENCE [LARGE SCALE GENOMIC DNA]</scope>
    <source>
        <strain evidence="3">MCF</strain>
    </source>
</reference>
<proteinExistence type="predicted"/>
<evidence type="ECO:0000256" key="1">
    <source>
        <dbReference type="SAM" id="Coils"/>
    </source>
</evidence>
<feature type="coiled-coil region" evidence="1">
    <location>
        <begin position="175"/>
        <end position="267"/>
    </location>
</feature>
<protein>
    <recommendedName>
        <fullName evidence="2">SNIPE associated domain-containing protein</fullName>
    </recommendedName>
</protein>
<sequence>MIKSNLNKDLKSSSDLKNEIQGFEDTLYDLKAELDLYSRIKEYVGYGIFEEPEYLHETPERYQAEIKLVRDKQKSIVKENKAVELAEDIEIEGSSKNGAAVLKGQAKLMLRTFNIECDNLLGKLNPSNFDRTLERIEKIAEGLEKTTVSLSSGMTLPYIELKFEECRLLYEYKLKKAAQDEEQRLIREQMREEARLKKEYENSITDAKREEKLFKGLLEKAQAQLGKAHEEEKGELENQVLLLETQLKEAQEKEQRAKSMAEQTRKGHVYIVSNIGSFGEDVYKIGLSRRLDPLERVKELGGAPYPFILMFMQ</sequence>
<feature type="domain" description="SNIPE associated" evidence="2">
    <location>
        <begin position="60"/>
        <end position="176"/>
    </location>
</feature>
<dbReference type="InterPro" id="IPR025280">
    <property type="entry name" value="SNIPE"/>
</dbReference>
<organism evidence="3 4">
    <name type="scientific">Candidatus Electrothrix aarhusensis</name>
    <dbReference type="NCBI Taxonomy" id="1859131"/>
    <lineage>
        <taxon>Bacteria</taxon>
        <taxon>Pseudomonadati</taxon>
        <taxon>Thermodesulfobacteriota</taxon>
        <taxon>Desulfobulbia</taxon>
        <taxon>Desulfobulbales</taxon>
        <taxon>Desulfobulbaceae</taxon>
        <taxon>Candidatus Electrothrix</taxon>
    </lineage>
</organism>
<dbReference type="Pfam" id="PF13250">
    <property type="entry name" value="SNIPE"/>
    <property type="match status" value="1"/>
</dbReference>